<evidence type="ECO:0000256" key="4">
    <source>
        <dbReference type="ARBA" id="ARBA00022840"/>
    </source>
</evidence>
<dbReference type="OrthoDB" id="9810236at2"/>
<dbReference type="AlphaFoldDB" id="A0A386H3D8"/>
<dbReference type="KEGG" id="cfer:D4Z93_06745"/>
<evidence type="ECO:0000256" key="1">
    <source>
        <dbReference type="ARBA" id="ARBA00022741"/>
    </source>
</evidence>
<dbReference type="NCBIfam" id="TIGR01596">
    <property type="entry name" value="cas3_HD"/>
    <property type="match status" value="1"/>
</dbReference>
<dbReference type="Gene3D" id="3.40.50.300">
    <property type="entry name" value="P-loop containing nucleotide triphosphate hydrolases"/>
    <property type="match status" value="2"/>
</dbReference>
<dbReference type="SMART" id="SM00487">
    <property type="entry name" value="DEXDc"/>
    <property type="match status" value="1"/>
</dbReference>
<dbReference type="RefSeq" id="WP_119971650.1">
    <property type="nucleotide sequence ID" value="NZ_CP032416.1"/>
</dbReference>
<dbReference type="PANTHER" id="PTHR47396">
    <property type="entry name" value="TYPE I RESTRICTION ENZYME ECOKI R PROTEIN"/>
    <property type="match status" value="1"/>
</dbReference>
<evidence type="ECO:0000313" key="8">
    <source>
        <dbReference type="EMBL" id="AYD40231.1"/>
    </source>
</evidence>
<keyword evidence="9" id="KW-1185">Reference proteome</keyword>
<dbReference type="SUPFAM" id="SSF52540">
    <property type="entry name" value="P-loop containing nucleoside triphosphate hydrolases"/>
    <property type="match status" value="1"/>
</dbReference>
<dbReference type="InterPro" id="IPR014001">
    <property type="entry name" value="Helicase_ATP-bd"/>
</dbReference>
<dbReference type="PROSITE" id="PS51643">
    <property type="entry name" value="HD_CAS3"/>
    <property type="match status" value="1"/>
</dbReference>
<dbReference type="InterPro" id="IPR011545">
    <property type="entry name" value="DEAD/DEAH_box_helicase_dom"/>
</dbReference>
<evidence type="ECO:0000313" key="9">
    <source>
        <dbReference type="Proteomes" id="UP000266301"/>
    </source>
</evidence>
<dbReference type="GO" id="GO:0004386">
    <property type="term" value="F:helicase activity"/>
    <property type="evidence" value="ECO:0007669"/>
    <property type="project" value="UniProtKB-KW"/>
</dbReference>
<dbReference type="CDD" id="cd09641">
    <property type="entry name" value="Cas3''_I"/>
    <property type="match status" value="1"/>
</dbReference>
<evidence type="ECO:0000256" key="2">
    <source>
        <dbReference type="ARBA" id="ARBA00022801"/>
    </source>
</evidence>
<evidence type="ECO:0000259" key="7">
    <source>
        <dbReference type="PROSITE" id="PS51643"/>
    </source>
</evidence>
<name>A0A386H3D8_9CLOT</name>
<evidence type="ECO:0000256" key="3">
    <source>
        <dbReference type="ARBA" id="ARBA00022806"/>
    </source>
</evidence>
<dbReference type="GO" id="GO:0005829">
    <property type="term" value="C:cytosol"/>
    <property type="evidence" value="ECO:0007669"/>
    <property type="project" value="TreeGrafter"/>
</dbReference>
<keyword evidence="3" id="KW-0347">Helicase</keyword>
<dbReference type="InterPro" id="IPR006483">
    <property type="entry name" value="CRISPR-assoc_Cas3_HD"/>
</dbReference>
<dbReference type="InterPro" id="IPR027417">
    <property type="entry name" value="P-loop_NTPase"/>
</dbReference>
<dbReference type="Pfam" id="PF00270">
    <property type="entry name" value="DEAD"/>
    <property type="match status" value="1"/>
</dbReference>
<dbReference type="GO" id="GO:0051607">
    <property type="term" value="P:defense response to virus"/>
    <property type="evidence" value="ECO:0007669"/>
    <property type="project" value="UniProtKB-KW"/>
</dbReference>
<proteinExistence type="predicted"/>
<dbReference type="GO" id="GO:0005524">
    <property type="term" value="F:ATP binding"/>
    <property type="evidence" value="ECO:0007669"/>
    <property type="project" value="UniProtKB-KW"/>
</dbReference>
<protein>
    <submittedName>
        <fullName evidence="8">CRISPR-associated helicase Cas3</fullName>
    </submittedName>
</protein>
<dbReference type="InterPro" id="IPR006474">
    <property type="entry name" value="Helicase_Cas3_CRISPR-ass_core"/>
</dbReference>
<keyword evidence="2" id="KW-0378">Hydrolase</keyword>
<feature type="domain" description="Helicase ATP-binding" evidence="6">
    <location>
        <begin position="311"/>
        <end position="500"/>
    </location>
</feature>
<organism evidence="8 9">
    <name type="scientific">Clostridium fermenticellae</name>
    <dbReference type="NCBI Taxonomy" id="2068654"/>
    <lineage>
        <taxon>Bacteria</taxon>
        <taxon>Bacillati</taxon>
        <taxon>Bacillota</taxon>
        <taxon>Clostridia</taxon>
        <taxon>Eubacteriales</taxon>
        <taxon>Clostridiaceae</taxon>
        <taxon>Clostridium</taxon>
    </lineage>
</organism>
<reference evidence="8 9" key="1">
    <citation type="journal article" date="2019" name="Int. J. Syst. Evol. Microbiol.">
        <title>Clostridium fermenticellae sp. nov., isolated from the mud in a fermentation cellar for the production of the Chinese liquor, baijiu.</title>
        <authorList>
            <person name="Xu P.X."/>
            <person name="Chai L.J."/>
            <person name="Qiu T."/>
            <person name="Zhang X.J."/>
            <person name="Lu Z.M."/>
            <person name="Xiao C."/>
            <person name="Wang S.T."/>
            <person name="Shen C.H."/>
            <person name="Shi J.S."/>
            <person name="Xu Z.H."/>
        </authorList>
    </citation>
    <scope>NUCLEOTIDE SEQUENCE [LARGE SCALE GENOMIC DNA]</scope>
    <source>
        <strain evidence="8 9">JN500901</strain>
    </source>
</reference>
<dbReference type="PANTHER" id="PTHR47396:SF1">
    <property type="entry name" value="ATP-DEPENDENT HELICASE IRC3-RELATED"/>
    <property type="match status" value="1"/>
</dbReference>
<dbReference type="InterPro" id="IPR054712">
    <property type="entry name" value="Cas3-like_dom"/>
</dbReference>
<dbReference type="InterPro" id="IPR050742">
    <property type="entry name" value="Helicase_Restrict-Modif_Enz"/>
</dbReference>
<keyword evidence="1" id="KW-0547">Nucleotide-binding</keyword>
<feature type="domain" description="HD Cas3-type" evidence="7">
    <location>
        <begin position="29"/>
        <end position="242"/>
    </location>
</feature>
<keyword evidence="4" id="KW-0067">ATP-binding</keyword>
<keyword evidence="5" id="KW-0051">Antiviral defense</keyword>
<dbReference type="GO" id="GO:0016787">
    <property type="term" value="F:hydrolase activity"/>
    <property type="evidence" value="ECO:0007669"/>
    <property type="project" value="UniProtKB-KW"/>
</dbReference>
<gene>
    <name evidence="8" type="primary">cas3</name>
    <name evidence="8" type="ORF">D4Z93_06745</name>
</gene>
<dbReference type="Proteomes" id="UP000266301">
    <property type="component" value="Chromosome"/>
</dbReference>
<dbReference type="EMBL" id="CP032416">
    <property type="protein sequence ID" value="AYD40231.1"/>
    <property type="molecule type" value="Genomic_DNA"/>
</dbReference>
<evidence type="ECO:0000256" key="5">
    <source>
        <dbReference type="ARBA" id="ARBA00023118"/>
    </source>
</evidence>
<dbReference type="NCBIfam" id="TIGR01587">
    <property type="entry name" value="cas3_core"/>
    <property type="match status" value="1"/>
</dbReference>
<dbReference type="PROSITE" id="PS51192">
    <property type="entry name" value="HELICASE_ATP_BIND_1"/>
    <property type="match status" value="1"/>
</dbReference>
<dbReference type="Pfam" id="PF22590">
    <property type="entry name" value="Cas3-like_C_2"/>
    <property type="match status" value="1"/>
</dbReference>
<evidence type="ECO:0000259" key="6">
    <source>
        <dbReference type="PROSITE" id="PS51192"/>
    </source>
</evidence>
<sequence>MYFDSVNLFKTEDFINNLNNMYAHRDRNDESRREKLNCHIELTYRYFEFICRQKNLSDVFFRLEKNILKHKSEEVINLWKEMLANTVYMHDMGKINPGFQWINMLNELYKDTEAEKEHSLLGAYIYVSYFSKKIDKIHKRHDRFYLKYFMYLNSYIISRHHGILIDIKNYEELLSDFPEKYSKEKYYPDLNMDTSGKVYIFNSFSNSRKNVKDCLNEDDRLGFYIYIYSKLIFSILTASDYYATSEFMNGEKVDDLGLVNENLKRKFSEDIDKYSIMQSVREYEKNPVHDEMYTNINQLRSEITLEAEKNYLKDKSKNIYYLEAPTGAGKTVTSINLARLMLNSDEKINKLFYVFPFNTLVEQTEAEFMKIFKDDENIIKNISVINSLTPIKTIDEEDYEKSLLNRIFVNYPFVITTHVGLFNFLFGTSREECFPLVNMCNSVIILDEIQSYKNDIWKEIINFLDVYSEILNIRVIIMSATLPRFNKLIDYESENFAYLIQNRKHYFENPYFMNRVKFEMLNLKGEIKEQFKSLMEDIELEGKDNNKILIEFIFRKRADEFYDYMNENFHNEYGHKIVIMTSDDNKVDRKKIVGMAKDENTKLILIATQIIEAGIDIDMDIGYKNISIMDAEEQFMGRINRSYLRNGKVKFFKIDDCADIYKGDVRKEKEFTLLEDDIKDILMRKDFEEYYKRVIDKINVKKREFNDRGYAHFISQLNSLDFKELEKRMKLIDDDQKEYTVFISRDIEIRKDEFISGCDVWTSYKKVLMDNSIGYAEKRVKLSEINLLLNYFIYRVKKIPDQYNELLGDIYYISDGEKYIKNGRFNQDIFTGKKVDAANIIL</sequence>
<dbReference type="GO" id="GO:0003676">
    <property type="term" value="F:nucleic acid binding"/>
    <property type="evidence" value="ECO:0007669"/>
    <property type="project" value="InterPro"/>
</dbReference>
<accession>A0A386H3D8</accession>